<organism evidence="2 3">
    <name type="scientific">Septoria linicola</name>
    <dbReference type="NCBI Taxonomy" id="215465"/>
    <lineage>
        <taxon>Eukaryota</taxon>
        <taxon>Fungi</taxon>
        <taxon>Dikarya</taxon>
        <taxon>Ascomycota</taxon>
        <taxon>Pezizomycotina</taxon>
        <taxon>Dothideomycetes</taxon>
        <taxon>Dothideomycetidae</taxon>
        <taxon>Mycosphaerellales</taxon>
        <taxon>Mycosphaerellaceae</taxon>
        <taxon>Septoria</taxon>
    </lineage>
</organism>
<evidence type="ECO:0000313" key="2">
    <source>
        <dbReference type="EMBL" id="USW57958.1"/>
    </source>
</evidence>
<feature type="region of interest" description="Disordered" evidence="1">
    <location>
        <begin position="1"/>
        <end position="24"/>
    </location>
</feature>
<name>A0A9Q9B5P5_9PEZI</name>
<sequence length="311" mass="35283">MVRGYGADMRAGEDRILTPKPRRDTALSELDSLSREVLHTLTRSSSKEVLISNLTPYSKEDVYATSNHSTQTSAALLAAADYSANMRIKDEYTETPGPDRRPTAVELKDLSREALRKLARGGSFDASVLLQELEAQDRAVDPRHACRKELRHMVAQGSAAAAKELDKRRAKDRAGYYRWREHIQAGRPSSVASYERMLARTRRGDGKRRRRKHEMRQSSQEQVAVAPSSNDEDDVMESVEVPVSDEDIEKHERAERLFEEPSEEEMAMVEGEQKEYDESGEEFEEAQESTAAPPLRTEREICLSIWEALGW</sequence>
<feature type="compositionally biased region" description="Acidic residues" evidence="1">
    <location>
        <begin position="230"/>
        <end position="247"/>
    </location>
</feature>
<keyword evidence="3" id="KW-1185">Reference proteome</keyword>
<reference evidence="2" key="1">
    <citation type="submission" date="2022-06" db="EMBL/GenBank/DDBJ databases">
        <title>Complete genome sequences of two strains of the flax pathogen Septoria linicola.</title>
        <authorList>
            <person name="Lapalu N."/>
            <person name="Simon A."/>
            <person name="Demenou B."/>
            <person name="Paumier D."/>
            <person name="Guillot M.-P."/>
            <person name="Gout L."/>
            <person name="Valade R."/>
        </authorList>
    </citation>
    <scope>NUCLEOTIDE SEQUENCE</scope>
    <source>
        <strain evidence="2">SE15195</strain>
    </source>
</reference>
<proteinExistence type="predicted"/>
<feature type="compositionally biased region" description="Basic residues" evidence="1">
    <location>
        <begin position="200"/>
        <end position="214"/>
    </location>
</feature>
<feature type="compositionally biased region" description="Basic and acidic residues" evidence="1">
    <location>
        <begin position="10"/>
        <end position="24"/>
    </location>
</feature>
<dbReference type="EMBL" id="CP099427">
    <property type="protein sequence ID" value="USW57958.1"/>
    <property type="molecule type" value="Genomic_DNA"/>
</dbReference>
<evidence type="ECO:0000313" key="3">
    <source>
        <dbReference type="Proteomes" id="UP001056384"/>
    </source>
</evidence>
<protein>
    <submittedName>
        <fullName evidence="2">Uncharacterized protein</fullName>
    </submittedName>
</protein>
<evidence type="ECO:0000256" key="1">
    <source>
        <dbReference type="SAM" id="MobiDB-lite"/>
    </source>
</evidence>
<feature type="region of interest" description="Disordered" evidence="1">
    <location>
        <begin position="200"/>
        <end position="295"/>
    </location>
</feature>
<feature type="compositionally biased region" description="Acidic residues" evidence="1">
    <location>
        <begin position="278"/>
        <end position="287"/>
    </location>
</feature>
<accession>A0A9Q9B5P5</accession>
<feature type="compositionally biased region" description="Basic and acidic residues" evidence="1">
    <location>
        <begin position="248"/>
        <end position="259"/>
    </location>
</feature>
<dbReference type="Proteomes" id="UP001056384">
    <property type="component" value="Chromosome 10"/>
</dbReference>
<dbReference type="AlphaFoldDB" id="A0A9Q9B5P5"/>
<gene>
    <name evidence="2" type="ORF">Slin15195_G112770</name>
</gene>